<proteinExistence type="predicted"/>
<dbReference type="Proteomes" id="UP001476247">
    <property type="component" value="Unassembled WGS sequence"/>
</dbReference>
<accession>A0ABP9Y993</accession>
<feature type="region of interest" description="Disordered" evidence="1">
    <location>
        <begin position="135"/>
        <end position="170"/>
    </location>
</feature>
<protein>
    <submittedName>
        <fullName evidence="2">Uncharacterized protein</fullName>
    </submittedName>
</protein>
<feature type="compositionally biased region" description="Polar residues" evidence="1">
    <location>
        <begin position="135"/>
        <end position="146"/>
    </location>
</feature>
<evidence type="ECO:0000313" key="2">
    <source>
        <dbReference type="EMBL" id="GAA5803537.1"/>
    </source>
</evidence>
<evidence type="ECO:0000256" key="1">
    <source>
        <dbReference type="SAM" id="MobiDB-lite"/>
    </source>
</evidence>
<keyword evidence="3" id="KW-1185">Reference proteome</keyword>
<sequence length="436" mass="50027">MPKTKQKLQKKHKEFHSLHPSLSYIKYADSKQLDRNSTNIGYKSTLESLKISGNRECRKQAMDQNTLFDTRKDPTSEFGKEYKLYWDLRDSEEKKTTPSRASQQLQQMATDNVIGLAQIAWGSIQTQTQIALETNRSQTSTSTTILNDAESSENSTTISSSCSVDSRANDSNDDKVFEDYFHDINEAIEYSLDGVIDWTVPAAREMAIDKFPASTILTLQDMCQFKEYEYTSECKSLVDRLSGEDKSVMGWRRELLQDHEFTNKTFDPLKHQDWAYVKFITEHFIRFMEAPTNPLISPLAERTAVSIEVSNDFTGSAKIDGLGISDGSREILLIIEFAGGNISSSIAKYDNDIKKIYENALKTIKQSGRNKIFTVLYFNNLIYYEVLLKFKNQYVRYNYTISRCSLNPPELQKFVKDTKVMFAWVRDLATFAKTIN</sequence>
<comment type="caution">
    <text evidence="2">The sequence shown here is derived from an EMBL/GenBank/DDBJ whole genome shotgun (WGS) entry which is preliminary data.</text>
</comment>
<gene>
    <name evidence="2" type="ORF">HPULCUR_009019</name>
</gene>
<organism evidence="2 3">
    <name type="scientific">Helicostylum pulchrum</name>
    <dbReference type="NCBI Taxonomy" id="562976"/>
    <lineage>
        <taxon>Eukaryota</taxon>
        <taxon>Fungi</taxon>
        <taxon>Fungi incertae sedis</taxon>
        <taxon>Mucoromycota</taxon>
        <taxon>Mucoromycotina</taxon>
        <taxon>Mucoromycetes</taxon>
        <taxon>Mucorales</taxon>
        <taxon>Mucorineae</taxon>
        <taxon>Mucoraceae</taxon>
        <taxon>Helicostylum</taxon>
    </lineage>
</organism>
<feature type="compositionally biased region" description="Low complexity" evidence="1">
    <location>
        <begin position="152"/>
        <end position="166"/>
    </location>
</feature>
<evidence type="ECO:0000313" key="3">
    <source>
        <dbReference type="Proteomes" id="UP001476247"/>
    </source>
</evidence>
<reference evidence="2 3" key="1">
    <citation type="submission" date="2024-04" db="EMBL/GenBank/DDBJ databases">
        <title>genome sequences of Mucor flavus KT1a and Helicostylum pulchrum KT1b strains isolation_sourced from the surface of a dry-aged beef.</title>
        <authorList>
            <person name="Toyotome T."/>
            <person name="Hosono M."/>
            <person name="Torimaru M."/>
            <person name="Fukuda K."/>
            <person name="Mikami N."/>
        </authorList>
    </citation>
    <scope>NUCLEOTIDE SEQUENCE [LARGE SCALE GENOMIC DNA]</scope>
    <source>
        <strain evidence="2 3">KT1b</strain>
    </source>
</reference>
<dbReference type="EMBL" id="BAABUJ010000029">
    <property type="protein sequence ID" value="GAA5803537.1"/>
    <property type="molecule type" value="Genomic_DNA"/>
</dbReference>
<name>A0ABP9Y993_9FUNG</name>